<dbReference type="STRING" id="1162668.LFE_0584"/>
<dbReference type="EMBL" id="AP012342">
    <property type="protein sequence ID" value="BAM06300.1"/>
    <property type="molecule type" value="Genomic_DNA"/>
</dbReference>
<accession>I0IM01</accession>
<feature type="transmembrane region" description="Helical" evidence="2">
    <location>
        <begin position="166"/>
        <end position="184"/>
    </location>
</feature>
<dbReference type="Proteomes" id="UP000007382">
    <property type="component" value="Chromosome"/>
</dbReference>
<reference evidence="3 4" key="1">
    <citation type="journal article" date="2012" name="J. Bacteriol.">
        <title>Complete Genome Sequence of Leptospirillum ferrooxidans Strain C2-3, Isolated from a Fresh Volcanic Ash Deposit on the Island of Miyake, Japan.</title>
        <authorList>
            <person name="Fujimura R."/>
            <person name="Sato Y."/>
            <person name="Nishizawa T."/>
            <person name="Oshima K."/>
            <person name="Kim S.-W."/>
            <person name="Hattori M."/>
            <person name="Kamijo T."/>
            <person name="Ohta H."/>
        </authorList>
    </citation>
    <scope>NUCLEOTIDE SEQUENCE [LARGE SCALE GENOMIC DNA]</scope>
    <source>
        <strain evidence="3 4">C2-3</strain>
    </source>
</reference>
<dbReference type="InterPro" id="IPR009663">
    <property type="entry name" value="PAP_PilO"/>
</dbReference>
<evidence type="ECO:0000256" key="1">
    <source>
        <dbReference type="SAM" id="MobiDB-lite"/>
    </source>
</evidence>
<feature type="compositionally biased region" description="Gly residues" evidence="1">
    <location>
        <begin position="399"/>
        <end position="411"/>
    </location>
</feature>
<dbReference type="Pfam" id="PF06864">
    <property type="entry name" value="PAP_PilO"/>
    <property type="match status" value="1"/>
</dbReference>
<feature type="region of interest" description="Disordered" evidence="1">
    <location>
        <begin position="394"/>
        <end position="470"/>
    </location>
</feature>
<dbReference type="HOGENOM" id="CLU_581138_0_0_0"/>
<organism evidence="3 4">
    <name type="scientific">Leptospirillum ferrooxidans (strain C2-3)</name>
    <dbReference type="NCBI Taxonomy" id="1162668"/>
    <lineage>
        <taxon>Bacteria</taxon>
        <taxon>Pseudomonadati</taxon>
        <taxon>Nitrospirota</taxon>
        <taxon>Nitrospiria</taxon>
        <taxon>Nitrospirales</taxon>
        <taxon>Nitrospiraceae</taxon>
        <taxon>Leptospirillum</taxon>
    </lineage>
</organism>
<dbReference type="PATRIC" id="fig|1162668.3.peg.685"/>
<keyword evidence="4" id="KW-1185">Reference proteome</keyword>
<dbReference type="RefSeq" id="WP_014448792.1">
    <property type="nucleotide sequence ID" value="NC_017094.1"/>
</dbReference>
<sequence length="470" mass="50235">MAQVVRIGKKKYAVGLSWGPLTPDRPLRPQAIEKTRHSKNDLYVTSGDIEPMVGHCDQANGVKAGLPVLAPLVADGWPANTLIALAPDGQPAIGFQILNGIIYDDVVGSVEEIRTWFDGIVGEHKWDHVSSPWDASGVKTSAFEDSIRTSGVKPPRLHSVREGRGAAIKVTVLILLVLAGFVVVSKIVRDRQEMAARLALLSRHVVIHVTPPARIVPVGAFVAGCLSAVNRIPSDAVGWTVQSISCRPDKIWILWKRSSGSGTIRDLERALSSRVKLVGKNRAKTGISLSVPEYEIPVGRLPDLEEEKKDLASVLEYYNLDYQAAGDSFLPGFSGGSGAGFSVNLPDIPDDRLLSALGSVNGLSVRSLDWAGKSQWILKGELKHAPIILVHDRSDGRFGRGTSGESGSGPGGKHESSPPFGKSGRSSVGERQFGSVSGNLAPRESSGPIEKTKGQYEGTALPSVRLPGDR</sequence>
<keyword evidence="2" id="KW-1133">Transmembrane helix</keyword>
<gene>
    <name evidence="3" type="ordered locus">LFE_0584</name>
</gene>
<dbReference type="AlphaFoldDB" id="I0IM01"/>
<dbReference type="OrthoDB" id="6451163at2"/>
<evidence type="ECO:0000313" key="3">
    <source>
        <dbReference type="EMBL" id="BAM06300.1"/>
    </source>
</evidence>
<reference evidence="4" key="2">
    <citation type="submission" date="2012-03" db="EMBL/GenBank/DDBJ databases">
        <title>The complete genome sequence of the pioneer microbe on fresh volcanic deposit, Leptospirillum ferrooxidans strain C2-3.</title>
        <authorList>
            <person name="Fujimura R."/>
            <person name="Sato Y."/>
            <person name="Nishizawa T."/>
            <person name="Nanba K."/>
            <person name="Oshima K."/>
            <person name="Hattori M."/>
            <person name="Kamijo T."/>
            <person name="Ohta H."/>
        </authorList>
    </citation>
    <scope>NUCLEOTIDE SEQUENCE [LARGE SCALE GENOMIC DNA]</scope>
    <source>
        <strain evidence="4">C2-3</strain>
    </source>
</reference>
<dbReference type="KEGG" id="lfc:LFE_0584"/>
<evidence type="ECO:0000256" key="2">
    <source>
        <dbReference type="SAM" id="Phobius"/>
    </source>
</evidence>
<keyword evidence="2" id="KW-0472">Membrane</keyword>
<proteinExistence type="predicted"/>
<evidence type="ECO:0000313" key="4">
    <source>
        <dbReference type="Proteomes" id="UP000007382"/>
    </source>
</evidence>
<protein>
    <submittedName>
        <fullName evidence="3">Uncharacterized protein</fullName>
    </submittedName>
</protein>
<keyword evidence="2" id="KW-0812">Transmembrane</keyword>
<name>I0IM01_LEPFC</name>